<proteinExistence type="inferred from homology"/>
<keyword evidence="4" id="KW-0804">Transcription</keyword>
<dbReference type="Pfam" id="PF03466">
    <property type="entry name" value="LysR_substrate"/>
    <property type="match status" value="1"/>
</dbReference>
<dbReference type="InterPro" id="IPR005119">
    <property type="entry name" value="LysR_subst-bd"/>
</dbReference>
<keyword evidence="7" id="KW-1185">Reference proteome</keyword>
<dbReference type="InterPro" id="IPR000847">
    <property type="entry name" value="LysR_HTH_N"/>
</dbReference>
<evidence type="ECO:0000313" key="7">
    <source>
        <dbReference type="Proteomes" id="UP000825701"/>
    </source>
</evidence>
<evidence type="ECO:0000313" key="6">
    <source>
        <dbReference type="EMBL" id="QZO00523.1"/>
    </source>
</evidence>
<dbReference type="AlphaFoldDB" id="A0A9E6RC61"/>
<dbReference type="InterPro" id="IPR058163">
    <property type="entry name" value="LysR-type_TF_proteobact-type"/>
</dbReference>
<dbReference type="PRINTS" id="PR00039">
    <property type="entry name" value="HTHLYSR"/>
</dbReference>
<dbReference type="GO" id="GO:0043565">
    <property type="term" value="F:sequence-specific DNA binding"/>
    <property type="evidence" value="ECO:0007669"/>
    <property type="project" value="TreeGrafter"/>
</dbReference>
<dbReference type="InterPro" id="IPR036388">
    <property type="entry name" value="WH-like_DNA-bd_sf"/>
</dbReference>
<dbReference type="KEGG" id="cmet:K6K41_01975"/>
<dbReference type="GO" id="GO:0006351">
    <property type="term" value="P:DNA-templated transcription"/>
    <property type="evidence" value="ECO:0007669"/>
    <property type="project" value="TreeGrafter"/>
</dbReference>
<dbReference type="SUPFAM" id="SSF53850">
    <property type="entry name" value="Periplasmic binding protein-like II"/>
    <property type="match status" value="1"/>
</dbReference>
<evidence type="ECO:0000256" key="3">
    <source>
        <dbReference type="ARBA" id="ARBA00023125"/>
    </source>
</evidence>
<dbReference type="FunFam" id="1.10.10.10:FF:000001">
    <property type="entry name" value="LysR family transcriptional regulator"/>
    <property type="match status" value="1"/>
</dbReference>
<dbReference type="Gene3D" id="3.40.190.290">
    <property type="match status" value="1"/>
</dbReference>
<comment type="similarity">
    <text evidence="1">Belongs to the LysR transcriptional regulatory family.</text>
</comment>
<dbReference type="CDD" id="cd08422">
    <property type="entry name" value="PBP2_CrgA_like"/>
    <property type="match status" value="1"/>
</dbReference>
<evidence type="ECO:0000256" key="4">
    <source>
        <dbReference type="ARBA" id="ARBA00023163"/>
    </source>
</evidence>
<dbReference type="InterPro" id="IPR036390">
    <property type="entry name" value="WH_DNA-bd_sf"/>
</dbReference>
<keyword evidence="2" id="KW-0805">Transcription regulation</keyword>
<sequence length="302" mass="32185">MSRMPDFEGWAVFSRVAHLRSFSAAAAELNMSPATVSKALSRLENSLGAALIHRSTRTLSLTPVGLELVEQAASLLNAAEALDDVARSGSTQPRGLVRVSGPVSFGVLHIAPLLPSLFGLLPDVTVELQLDDGPTDLVASGVDIGVRIGWPRDSTLRARKLVDMRSFLVAAPDYLARRGAPAAPQDIAGHACLSYTPLSAAERWRLVGPSGVEVRVDAPAILTTNSGDAMLPMLHAGQAIAHMPEFMVQDDLRTGRLVKLLPDWTMATSALYLVTPSSGPRPARVSAVLEHLAYHLPKRLAC</sequence>
<dbReference type="PANTHER" id="PTHR30537:SF5">
    <property type="entry name" value="HTH-TYPE TRANSCRIPTIONAL ACTIVATOR TTDR-RELATED"/>
    <property type="match status" value="1"/>
</dbReference>
<reference evidence="6" key="1">
    <citation type="submission" date="2021-08" db="EMBL/GenBank/DDBJ databases">
        <authorList>
            <person name="Zhang H."/>
            <person name="Xu M."/>
            <person name="Yu Z."/>
            <person name="Yang L."/>
            <person name="Cai Y."/>
        </authorList>
    </citation>
    <scope>NUCLEOTIDE SEQUENCE</scope>
    <source>
        <strain evidence="6">CHL1</strain>
    </source>
</reference>
<dbReference type="Pfam" id="PF00126">
    <property type="entry name" value="HTH_1"/>
    <property type="match status" value="1"/>
</dbReference>
<dbReference type="SUPFAM" id="SSF46785">
    <property type="entry name" value="Winged helix' DNA-binding domain"/>
    <property type="match status" value="1"/>
</dbReference>
<dbReference type="Proteomes" id="UP000825701">
    <property type="component" value="Chromosome"/>
</dbReference>
<name>A0A9E6RC61_9HYPH</name>
<dbReference type="EMBL" id="CP081869">
    <property type="protein sequence ID" value="QZO00523.1"/>
    <property type="molecule type" value="Genomic_DNA"/>
</dbReference>
<dbReference type="PROSITE" id="PS50931">
    <property type="entry name" value="HTH_LYSR"/>
    <property type="match status" value="1"/>
</dbReference>
<evidence type="ECO:0000256" key="1">
    <source>
        <dbReference type="ARBA" id="ARBA00009437"/>
    </source>
</evidence>
<accession>A0A9E6RC61</accession>
<feature type="domain" description="HTH lysR-type" evidence="5">
    <location>
        <begin position="5"/>
        <end position="62"/>
    </location>
</feature>
<keyword evidence="3" id="KW-0238">DNA-binding</keyword>
<dbReference type="PANTHER" id="PTHR30537">
    <property type="entry name" value="HTH-TYPE TRANSCRIPTIONAL REGULATOR"/>
    <property type="match status" value="1"/>
</dbReference>
<gene>
    <name evidence="6" type="ORF">K6K41_01975</name>
</gene>
<evidence type="ECO:0000256" key="2">
    <source>
        <dbReference type="ARBA" id="ARBA00023015"/>
    </source>
</evidence>
<dbReference type="GO" id="GO:0003700">
    <property type="term" value="F:DNA-binding transcription factor activity"/>
    <property type="evidence" value="ECO:0007669"/>
    <property type="project" value="InterPro"/>
</dbReference>
<protein>
    <submittedName>
        <fullName evidence="6">LysR family transcriptional regulator</fullName>
    </submittedName>
</protein>
<organism evidence="6 7">
    <name type="scientific">Chenggangzhangella methanolivorans</name>
    <dbReference type="NCBI Taxonomy" id="1437009"/>
    <lineage>
        <taxon>Bacteria</taxon>
        <taxon>Pseudomonadati</taxon>
        <taxon>Pseudomonadota</taxon>
        <taxon>Alphaproteobacteria</taxon>
        <taxon>Hyphomicrobiales</taxon>
        <taxon>Methylopilaceae</taxon>
        <taxon>Chenggangzhangella</taxon>
    </lineage>
</organism>
<dbReference type="Gene3D" id="1.10.10.10">
    <property type="entry name" value="Winged helix-like DNA-binding domain superfamily/Winged helix DNA-binding domain"/>
    <property type="match status" value="1"/>
</dbReference>
<evidence type="ECO:0000259" key="5">
    <source>
        <dbReference type="PROSITE" id="PS50931"/>
    </source>
</evidence>